<dbReference type="GO" id="GO:0003677">
    <property type="term" value="F:DNA binding"/>
    <property type="evidence" value="ECO:0007669"/>
    <property type="project" value="InterPro"/>
</dbReference>
<organism evidence="3">
    <name type="scientific">viral metagenome</name>
    <dbReference type="NCBI Taxonomy" id="1070528"/>
    <lineage>
        <taxon>unclassified sequences</taxon>
        <taxon>metagenomes</taxon>
        <taxon>organismal metagenomes</taxon>
    </lineage>
</organism>
<evidence type="ECO:0000256" key="1">
    <source>
        <dbReference type="SAM" id="MobiDB-lite"/>
    </source>
</evidence>
<dbReference type="NCBIfam" id="TIGR00616">
    <property type="entry name" value="rect"/>
    <property type="match status" value="1"/>
</dbReference>
<feature type="region of interest" description="Disordered" evidence="1">
    <location>
        <begin position="281"/>
        <end position="304"/>
    </location>
</feature>
<dbReference type="EMBL" id="MT142532">
    <property type="protein sequence ID" value="QJA84595.1"/>
    <property type="molecule type" value="Genomic_DNA"/>
</dbReference>
<sequence length="304" mass="33255">MSDSSRQMVPAQPRKSAAVARRDAVQGIVDGIMPRIRNLKTVSPERFAQIVLVEASRNPKLAECTRDTLGASLMLCAELGLEPSGPRGHAYLIPRNTKVKTQGAPDRWEMQCTLMLGYKGLAELARRSGQIRRLNAQPVYRGEVDRGLWTASLEPTEIIHRYDLDVDRSDGELVAVYAVAETTDGSKSQVILTRQQIDARRARGKDDGFSPWKSDYAAMARKTALRALLTGGLVPLSERAAVAIDQDDPIDTTAEPVSIGEPPAQLPPALDVPVEIMPLERTADGEWMDSQTGEIMEDEPGSRG</sequence>
<name>A0A6M3KT12_9ZZZZ</name>
<dbReference type="InterPro" id="IPR004590">
    <property type="entry name" value="ssDNA_annealing_RecT"/>
</dbReference>
<dbReference type="AlphaFoldDB" id="A0A6M3KT12"/>
<dbReference type="Pfam" id="PF03837">
    <property type="entry name" value="RecT"/>
    <property type="match status" value="1"/>
</dbReference>
<dbReference type="InterPro" id="IPR018330">
    <property type="entry name" value="RecT_fam"/>
</dbReference>
<dbReference type="GO" id="GO:0006259">
    <property type="term" value="P:DNA metabolic process"/>
    <property type="evidence" value="ECO:0007669"/>
    <property type="project" value="InterPro"/>
</dbReference>
<evidence type="ECO:0000313" key="2">
    <source>
        <dbReference type="EMBL" id="QJA65970.1"/>
    </source>
</evidence>
<evidence type="ECO:0000313" key="3">
    <source>
        <dbReference type="EMBL" id="QJA84595.1"/>
    </source>
</evidence>
<feature type="compositionally biased region" description="Acidic residues" evidence="1">
    <location>
        <begin position="295"/>
        <end position="304"/>
    </location>
</feature>
<gene>
    <name evidence="3" type="ORF">MM415A00178_0005</name>
    <name evidence="2" type="ORF">MM415B00368_0005</name>
</gene>
<protein>
    <submittedName>
        <fullName evidence="3">Putative DNA recombination protein</fullName>
    </submittedName>
</protein>
<proteinExistence type="predicted"/>
<dbReference type="EMBL" id="MT141547">
    <property type="protein sequence ID" value="QJA65970.1"/>
    <property type="molecule type" value="Genomic_DNA"/>
</dbReference>
<accession>A0A6M3KT12</accession>
<reference evidence="3" key="1">
    <citation type="submission" date="2020-03" db="EMBL/GenBank/DDBJ databases">
        <title>The deep terrestrial virosphere.</title>
        <authorList>
            <person name="Holmfeldt K."/>
            <person name="Nilsson E."/>
            <person name="Simone D."/>
            <person name="Lopez-Fernandez M."/>
            <person name="Wu X."/>
            <person name="de Brujin I."/>
            <person name="Lundin D."/>
            <person name="Andersson A."/>
            <person name="Bertilsson S."/>
            <person name="Dopson M."/>
        </authorList>
    </citation>
    <scope>NUCLEOTIDE SEQUENCE</scope>
    <source>
        <strain evidence="3">MM415A00178</strain>
        <strain evidence="2">MM415B00368</strain>
    </source>
</reference>